<dbReference type="EMBL" id="QOVF01000001">
    <property type="protein sequence ID" value="KAA0696892.1"/>
    <property type="molecule type" value="Genomic_DNA"/>
</dbReference>
<evidence type="ECO:0000313" key="4">
    <source>
        <dbReference type="EMBL" id="KAA0696892.1"/>
    </source>
</evidence>
<accession>A0A7V7GX06</accession>
<dbReference type="RefSeq" id="WP_149331822.1">
    <property type="nucleotide sequence ID" value="NZ_QOVF01000001.1"/>
</dbReference>
<dbReference type="Pfam" id="PF01882">
    <property type="entry name" value="DUF58"/>
    <property type="match status" value="1"/>
</dbReference>
<feature type="transmembrane region" description="Helical" evidence="2">
    <location>
        <begin position="47"/>
        <end position="70"/>
    </location>
</feature>
<reference evidence="4 5" key="1">
    <citation type="submission" date="2018-07" db="EMBL/GenBank/DDBJ databases">
        <title>Pseudomonas laoshanensis sp. nov., isolated from soil.</title>
        <authorList>
            <person name="Sun J."/>
            <person name="Yu L."/>
            <person name="Wang M."/>
            <person name="Zhang C."/>
        </authorList>
    </citation>
    <scope>NUCLEOTIDE SEQUENCE [LARGE SCALE GENOMIC DNA]</scope>
    <source>
        <strain evidence="4 5">Y22</strain>
    </source>
</reference>
<name>A0A7V7GX06_9GAMM</name>
<gene>
    <name evidence="4" type="ORF">DT594_06150</name>
</gene>
<organism evidence="4 5">
    <name type="scientific">Halopseudomonas laoshanensis</name>
    <dbReference type="NCBI Taxonomy" id="2268758"/>
    <lineage>
        <taxon>Bacteria</taxon>
        <taxon>Pseudomonadati</taxon>
        <taxon>Pseudomonadota</taxon>
        <taxon>Gammaproteobacteria</taxon>
        <taxon>Pseudomonadales</taxon>
        <taxon>Pseudomonadaceae</taxon>
        <taxon>Halopseudomonas</taxon>
    </lineage>
</organism>
<dbReference type="Proteomes" id="UP000463138">
    <property type="component" value="Unassembled WGS sequence"/>
</dbReference>
<sequence length="333" mass="37512">MRPSGVDAARVDTSGVATRGRFSGLFQRWLKRRIPAASQVRLNHRQIFIIPTRAGLALLLLLGVMLIGAINYQNSLVYAVTFLLGSLFWVSLHHTYRNLASLELHASGSHAVFAGEAAPLHIRLLAPRHEHQALTLSWPQTQPQRLDVGKDSDTRVDLYHPTQQRGWFSPGRLRIETRYPLGWFVAWSLVDLDWKVLVYPKPLSVPLPPRRRAGAEEGDQPLGEGVDDFQGLRNYQPGDSRRRLDWRAYSRGQGLHSKVFAEPVQDTLWLDLDQTPGADLEQRLSYLCGWVMQLEQQSRPYGLLIGGTSFGPAVGEQQRDQCLRALALYGRPA</sequence>
<dbReference type="PANTHER" id="PTHR34351:SF1">
    <property type="entry name" value="SLR1927 PROTEIN"/>
    <property type="match status" value="1"/>
</dbReference>
<dbReference type="PANTHER" id="PTHR34351">
    <property type="entry name" value="SLR1927 PROTEIN-RELATED"/>
    <property type="match status" value="1"/>
</dbReference>
<keyword evidence="5" id="KW-1185">Reference proteome</keyword>
<feature type="region of interest" description="Disordered" evidence="1">
    <location>
        <begin position="208"/>
        <end position="231"/>
    </location>
</feature>
<evidence type="ECO:0000256" key="2">
    <source>
        <dbReference type="SAM" id="Phobius"/>
    </source>
</evidence>
<dbReference type="OrthoDB" id="5298497at2"/>
<proteinExistence type="predicted"/>
<evidence type="ECO:0000313" key="5">
    <source>
        <dbReference type="Proteomes" id="UP000463138"/>
    </source>
</evidence>
<keyword evidence="2" id="KW-0472">Membrane</keyword>
<evidence type="ECO:0000256" key="1">
    <source>
        <dbReference type="SAM" id="MobiDB-lite"/>
    </source>
</evidence>
<dbReference type="AlphaFoldDB" id="A0A7V7GX06"/>
<evidence type="ECO:0000259" key="3">
    <source>
        <dbReference type="Pfam" id="PF01882"/>
    </source>
</evidence>
<dbReference type="InterPro" id="IPR002881">
    <property type="entry name" value="DUF58"/>
</dbReference>
<comment type="caution">
    <text evidence="4">The sequence shown here is derived from an EMBL/GenBank/DDBJ whole genome shotgun (WGS) entry which is preliminary data.</text>
</comment>
<keyword evidence="2" id="KW-1133">Transmembrane helix</keyword>
<protein>
    <submittedName>
        <fullName evidence="4">DUF58 domain-containing protein</fullName>
    </submittedName>
</protein>
<feature type="domain" description="DUF58" evidence="3">
    <location>
        <begin position="232"/>
        <end position="278"/>
    </location>
</feature>
<feature type="transmembrane region" description="Helical" evidence="2">
    <location>
        <begin position="76"/>
        <end position="92"/>
    </location>
</feature>
<keyword evidence="2" id="KW-0812">Transmembrane</keyword>